<feature type="binding site" evidence="7">
    <location>
        <position position="137"/>
    </location>
    <ligand>
        <name>Zn(2+)</name>
        <dbReference type="ChEBI" id="CHEBI:29105"/>
    </ligand>
</feature>
<feature type="binding site" evidence="7">
    <location>
        <position position="61"/>
    </location>
    <ligand>
        <name>L-glutamate</name>
        <dbReference type="ChEBI" id="CHEBI:29985"/>
    </ligand>
</feature>
<evidence type="ECO:0000256" key="8">
    <source>
        <dbReference type="RuleBase" id="RU363037"/>
    </source>
</evidence>
<keyword evidence="6 7" id="KW-0030">Aminoacyl-tRNA synthetase</keyword>
<name>A0ABQ3JHR9_9DEIO</name>
<keyword evidence="5 7" id="KW-0067">ATP-binding</keyword>
<dbReference type="Gene3D" id="3.40.50.620">
    <property type="entry name" value="HUPs"/>
    <property type="match status" value="1"/>
</dbReference>
<dbReference type="InterPro" id="IPR001412">
    <property type="entry name" value="aa-tRNA-synth_I_CS"/>
</dbReference>
<keyword evidence="4 7" id="KW-0862">Zinc</keyword>
<feature type="binding site" evidence="7">
    <location>
        <position position="114"/>
    </location>
    <ligand>
        <name>Zn(2+)</name>
        <dbReference type="ChEBI" id="CHEBI:29105"/>
    </ligand>
</feature>
<evidence type="ECO:0000259" key="9">
    <source>
        <dbReference type="Pfam" id="PF00749"/>
    </source>
</evidence>
<proteinExistence type="inferred from homology"/>
<dbReference type="InterPro" id="IPR020058">
    <property type="entry name" value="Glu/Gln-tRNA-synth_Ib_cat-dom"/>
</dbReference>
<dbReference type="NCBIfam" id="NF004315">
    <property type="entry name" value="PRK05710.1-4"/>
    <property type="match status" value="1"/>
</dbReference>
<dbReference type="HAMAP" id="MF_01428">
    <property type="entry name" value="Glu_Q_tRNA_synth"/>
    <property type="match status" value="1"/>
</dbReference>
<feature type="binding site" evidence="7">
    <location>
        <position position="196"/>
    </location>
    <ligand>
        <name>L-glutamate</name>
        <dbReference type="ChEBI" id="CHEBI:29985"/>
    </ligand>
</feature>
<dbReference type="NCBIfam" id="TIGR03838">
    <property type="entry name" value="queuosine_YadB"/>
    <property type="match status" value="1"/>
</dbReference>
<feature type="domain" description="Glutamyl/glutaminyl-tRNA synthetase class Ib catalytic" evidence="9">
    <location>
        <begin position="22"/>
        <end position="287"/>
    </location>
</feature>
<keyword evidence="3 7" id="KW-0547">Nucleotide-binding</keyword>
<dbReference type="PROSITE" id="PS00178">
    <property type="entry name" value="AA_TRNA_LIGASE_I"/>
    <property type="match status" value="1"/>
</dbReference>
<sequence>MESLRRWFLLYPEGMEGTPPVVTGRFAPSPTGAMHLGNARTALLAWLHSRAAGGRHLLRFEDLDTGRVRPWAYDVTRRDLEWLGLDWDEEHLQSERLELYAHALSRLDTYPCTCTRREVTEAIAASAGAPHGDEPVYPGTCRDRPAHLDRSAARRWRVPAVTVCAHDTLRGWTLCQVLPAEVGDIVLRRNDGVYAYHLAVVVDDAAMGVTDVIRGEDLWPATPRQVALQDALGLPPVRYGHVPLLHDVAGQRLAKRGGAPSVREWREGGTSAGTVLALLARSLGWDVPDDVSAAELLPAWQAWSLHELDLDRPQT</sequence>
<protein>
    <recommendedName>
        <fullName evidence="7">Glutamyl-Q tRNA(Asp) synthetase</fullName>
        <shortName evidence="7">Glu-Q-RSs</shortName>
        <ecNumber evidence="7">6.1.1.-</ecNumber>
    </recommendedName>
</protein>
<dbReference type="InterPro" id="IPR049940">
    <property type="entry name" value="GluQ/Sye"/>
</dbReference>
<organism evidence="10 11">
    <name type="scientific">Deinococcus metalli</name>
    <dbReference type="NCBI Taxonomy" id="1141878"/>
    <lineage>
        <taxon>Bacteria</taxon>
        <taxon>Thermotogati</taxon>
        <taxon>Deinococcota</taxon>
        <taxon>Deinococci</taxon>
        <taxon>Deinococcales</taxon>
        <taxon>Deinococcaceae</taxon>
        <taxon>Deinococcus</taxon>
    </lineage>
</organism>
<dbReference type="InterPro" id="IPR022380">
    <property type="entry name" value="Glu-Q_tRNA(Asp)_Synthase"/>
</dbReference>
<dbReference type="PRINTS" id="PR00987">
    <property type="entry name" value="TRNASYNTHGLU"/>
</dbReference>
<evidence type="ECO:0000256" key="3">
    <source>
        <dbReference type="ARBA" id="ARBA00022741"/>
    </source>
</evidence>
<evidence type="ECO:0000313" key="10">
    <source>
        <dbReference type="EMBL" id="GHF30538.1"/>
    </source>
</evidence>
<dbReference type="PANTHER" id="PTHR43311">
    <property type="entry name" value="GLUTAMATE--TRNA LIGASE"/>
    <property type="match status" value="1"/>
</dbReference>
<feature type="binding site" evidence="7">
    <location>
        <position position="255"/>
    </location>
    <ligand>
        <name>ATP</name>
        <dbReference type="ChEBI" id="CHEBI:30616"/>
    </ligand>
</feature>
<dbReference type="Proteomes" id="UP000619376">
    <property type="component" value="Unassembled WGS sequence"/>
</dbReference>
<feature type="binding site" evidence="7">
    <location>
        <position position="141"/>
    </location>
    <ligand>
        <name>Zn(2+)</name>
        <dbReference type="ChEBI" id="CHEBI:29105"/>
    </ligand>
</feature>
<feature type="binding site" evidence="7">
    <location>
        <position position="112"/>
    </location>
    <ligand>
        <name>Zn(2+)</name>
        <dbReference type="ChEBI" id="CHEBI:29105"/>
    </ligand>
</feature>
<comment type="cofactor">
    <cofactor evidence="7">
        <name>Zn(2+)</name>
        <dbReference type="ChEBI" id="CHEBI:29105"/>
    </cofactor>
    <text evidence="7">Binds 1 zinc ion per subunit.</text>
</comment>
<comment type="caution">
    <text evidence="10">The sequence shown here is derived from an EMBL/GenBank/DDBJ whole genome shotgun (WGS) entry which is preliminary data.</text>
</comment>
<accession>A0ABQ3JHR9</accession>
<feature type="binding site" evidence="7">
    <location>
        <position position="214"/>
    </location>
    <ligand>
        <name>L-glutamate</name>
        <dbReference type="ChEBI" id="CHEBI:29985"/>
    </ligand>
</feature>
<comment type="function">
    <text evidence="7">Catalyzes the tRNA-independent activation of glutamate in presence of ATP and the subsequent transfer of glutamate onto a tRNA(Asp). Glutamate is transferred on the 2-amino-5-(4,5-dihydroxy-2-cyclopenten-1-yl) moiety of the queuosine in the wobble position of the QUC anticodon.</text>
</comment>
<feature type="short sequence motif" description="'HIGH' region" evidence="7">
    <location>
        <begin position="28"/>
        <end position="38"/>
    </location>
</feature>
<dbReference type="Pfam" id="PF00749">
    <property type="entry name" value="tRNA-synt_1c"/>
    <property type="match status" value="1"/>
</dbReference>
<dbReference type="PANTHER" id="PTHR43311:SF1">
    <property type="entry name" value="GLUTAMYL-Q TRNA(ASP) SYNTHETASE"/>
    <property type="match status" value="1"/>
</dbReference>
<evidence type="ECO:0000256" key="2">
    <source>
        <dbReference type="ARBA" id="ARBA00022723"/>
    </source>
</evidence>
<evidence type="ECO:0000256" key="5">
    <source>
        <dbReference type="ARBA" id="ARBA00022840"/>
    </source>
</evidence>
<keyword evidence="1 7" id="KW-0436">Ligase</keyword>
<dbReference type="EMBL" id="BNAJ01000001">
    <property type="protein sequence ID" value="GHF30538.1"/>
    <property type="molecule type" value="Genomic_DNA"/>
</dbReference>
<comment type="similarity">
    <text evidence="7">Belongs to the class-I aminoacyl-tRNA synthetase family. GluQ subfamily.</text>
</comment>
<dbReference type="NCBIfam" id="NF004314">
    <property type="entry name" value="PRK05710.1-3"/>
    <property type="match status" value="1"/>
</dbReference>
<keyword evidence="8" id="KW-0648">Protein biosynthesis</keyword>
<evidence type="ECO:0000256" key="6">
    <source>
        <dbReference type="ARBA" id="ARBA00023146"/>
    </source>
</evidence>
<evidence type="ECO:0000313" key="11">
    <source>
        <dbReference type="Proteomes" id="UP000619376"/>
    </source>
</evidence>
<dbReference type="InterPro" id="IPR014729">
    <property type="entry name" value="Rossmann-like_a/b/a_fold"/>
</dbReference>
<dbReference type="EC" id="6.1.1.-" evidence="7"/>
<dbReference type="SUPFAM" id="SSF52374">
    <property type="entry name" value="Nucleotidylyl transferase"/>
    <property type="match status" value="1"/>
</dbReference>
<feature type="short sequence motif" description="'KMSKS' region" evidence="7">
    <location>
        <begin position="252"/>
        <end position="256"/>
    </location>
</feature>
<gene>
    <name evidence="7 10" type="primary">gluQ</name>
    <name evidence="10" type="ORF">GCM10017781_03320</name>
</gene>
<dbReference type="InterPro" id="IPR000924">
    <property type="entry name" value="Glu/Gln-tRNA-synth"/>
</dbReference>
<feature type="binding site" evidence="7">
    <location>
        <begin position="25"/>
        <end position="29"/>
    </location>
    <ligand>
        <name>L-glutamate</name>
        <dbReference type="ChEBI" id="CHEBI:29985"/>
    </ligand>
</feature>
<keyword evidence="11" id="KW-1185">Reference proteome</keyword>
<evidence type="ECO:0000256" key="7">
    <source>
        <dbReference type="HAMAP-Rule" id="MF_01428"/>
    </source>
</evidence>
<evidence type="ECO:0000256" key="1">
    <source>
        <dbReference type="ARBA" id="ARBA00022598"/>
    </source>
</evidence>
<keyword evidence="2 7" id="KW-0479">Metal-binding</keyword>
<evidence type="ECO:0000256" key="4">
    <source>
        <dbReference type="ARBA" id="ARBA00022833"/>
    </source>
</evidence>
<reference evidence="11" key="1">
    <citation type="journal article" date="2019" name="Int. J. Syst. Evol. Microbiol.">
        <title>The Global Catalogue of Microorganisms (GCM) 10K type strain sequencing project: providing services to taxonomists for standard genome sequencing and annotation.</title>
        <authorList>
            <consortium name="The Broad Institute Genomics Platform"/>
            <consortium name="The Broad Institute Genome Sequencing Center for Infectious Disease"/>
            <person name="Wu L."/>
            <person name="Ma J."/>
        </authorList>
    </citation>
    <scope>NUCLEOTIDE SEQUENCE [LARGE SCALE GENOMIC DNA]</scope>
    <source>
        <strain evidence="11">CGMCC 1.18437</strain>
    </source>
</reference>